<comment type="caution">
    <text evidence="2">The sequence shown here is derived from an EMBL/GenBank/DDBJ whole genome shotgun (WGS) entry which is preliminary data.</text>
</comment>
<accession>A0A6A4IKJ1</accession>
<dbReference type="AlphaFoldDB" id="A0A6A4IKJ1"/>
<evidence type="ECO:0000313" key="2">
    <source>
        <dbReference type="EMBL" id="KAF6198239.1"/>
    </source>
</evidence>
<gene>
    <name evidence="2" type="ORF">GE061_007986</name>
</gene>
<proteinExistence type="predicted"/>
<feature type="compositionally biased region" description="Low complexity" evidence="1">
    <location>
        <begin position="23"/>
        <end position="32"/>
    </location>
</feature>
<sequence length="200" mass="22227">MSATPQPGAPSAQPSTALPPLPSQAQAAATSTPHPPTSQMSNLMKAQRSGGSYLPSLPFLQGSNLLDFGRMDRNYTVLDYVVIIDNQNAVATATFYQLVQLAVVDLPLLLEDFIRMWKTLILRRVHDVYEMEKKRRPDHFVRLARNIQVPAPLGDFLYSLGQLRSPVDGATHDIIPSSSPIIVYLPRIYGPRKDYAHVTF</sequence>
<keyword evidence="3" id="KW-1185">Reference proteome</keyword>
<name>A0A6A4IKJ1_APOLU</name>
<dbReference type="OrthoDB" id="6630613at2759"/>
<dbReference type="EMBL" id="WIXP02000016">
    <property type="protein sequence ID" value="KAF6198239.1"/>
    <property type="molecule type" value="Genomic_DNA"/>
</dbReference>
<organism evidence="2 3">
    <name type="scientific">Apolygus lucorum</name>
    <name type="common">Small green plant bug</name>
    <name type="synonym">Lygocoris lucorum</name>
    <dbReference type="NCBI Taxonomy" id="248454"/>
    <lineage>
        <taxon>Eukaryota</taxon>
        <taxon>Metazoa</taxon>
        <taxon>Ecdysozoa</taxon>
        <taxon>Arthropoda</taxon>
        <taxon>Hexapoda</taxon>
        <taxon>Insecta</taxon>
        <taxon>Pterygota</taxon>
        <taxon>Neoptera</taxon>
        <taxon>Paraneoptera</taxon>
        <taxon>Hemiptera</taxon>
        <taxon>Heteroptera</taxon>
        <taxon>Panheteroptera</taxon>
        <taxon>Cimicomorpha</taxon>
        <taxon>Miridae</taxon>
        <taxon>Mirini</taxon>
        <taxon>Apolygus</taxon>
    </lineage>
</organism>
<evidence type="ECO:0000256" key="1">
    <source>
        <dbReference type="SAM" id="MobiDB-lite"/>
    </source>
</evidence>
<evidence type="ECO:0000313" key="3">
    <source>
        <dbReference type="Proteomes" id="UP000466442"/>
    </source>
</evidence>
<reference evidence="2" key="1">
    <citation type="journal article" date="2021" name="Mol. Ecol. Resour.">
        <title>Apolygus lucorum genome provides insights into omnivorousness and mesophyll feeding.</title>
        <authorList>
            <person name="Liu Y."/>
            <person name="Liu H."/>
            <person name="Wang H."/>
            <person name="Huang T."/>
            <person name="Liu B."/>
            <person name="Yang B."/>
            <person name="Yin L."/>
            <person name="Li B."/>
            <person name="Zhang Y."/>
            <person name="Zhang S."/>
            <person name="Jiang F."/>
            <person name="Zhang X."/>
            <person name="Ren Y."/>
            <person name="Wang B."/>
            <person name="Wang S."/>
            <person name="Lu Y."/>
            <person name="Wu K."/>
            <person name="Fan W."/>
            <person name="Wang G."/>
        </authorList>
    </citation>
    <scope>NUCLEOTIDE SEQUENCE</scope>
    <source>
        <strain evidence="2">12Hb</strain>
    </source>
</reference>
<protein>
    <submittedName>
        <fullName evidence="2">Uncharacterized protein</fullName>
    </submittedName>
</protein>
<feature type="region of interest" description="Disordered" evidence="1">
    <location>
        <begin position="1"/>
        <end position="42"/>
    </location>
</feature>
<dbReference type="Proteomes" id="UP000466442">
    <property type="component" value="Linkage Group LG16"/>
</dbReference>